<accession>A0ABS7MAA5</accession>
<comment type="caution">
    <text evidence="3">The sequence shown here is derived from an EMBL/GenBank/DDBJ whole genome shotgun (WGS) entry which is preliminary data.</text>
</comment>
<organism evidence="3 4">
    <name type="scientific">Sphingopyxis jiangsuensis</name>
    <dbReference type="NCBI Taxonomy" id="2871171"/>
    <lineage>
        <taxon>Bacteria</taxon>
        <taxon>Pseudomonadati</taxon>
        <taxon>Pseudomonadota</taxon>
        <taxon>Alphaproteobacteria</taxon>
        <taxon>Sphingomonadales</taxon>
        <taxon>Sphingomonadaceae</taxon>
        <taxon>Sphingopyxis</taxon>
    </lineage>
</organism>
<feature type="signal peptide" evidence="1">
    <location>
        <begin position="1"/>
        <end position="18"/>
    </location>
</feature>
<protein>
    <submittedName>
        <fullName evidence="3">DUF3298 and DUF4163 domain-containing protein</fullName>
    </submittedName>
</protein>
<dbReference type="Pfam" id="PF13739">
    <property type="entry name" value="PdaC"/>
    <property type="match status" value="1"/>
</dbReference>
<evidence type="ECO:0000259" key="2">
    <source>
        <dbReference type="Pfam" id="PF13739"/>
    </source>
</evidence>
<dbReference type="Gene3D" id="3.30.565.40">
    <property type="entry name" value="Fervidobacterium nodosum Rt17-B1 like"/>
    <property type="match status" value="1"/>
</dbReference>
<dbReference type="InterPro" id="IPR025303">
    <property type="entry name" value="PdaC"/>
</dbReference>
<dbReference type="PROSITE" id="PS51257">
    <property type="entry name" value="PROKAR_LIPOPROTEIN"/>
    <property type="match status" value="1"/>
</dbReference>
<name>A0ABS7MAA5_9SPHN</name>
<feature type="domain" description="Deacetylase PdaC" evidence="2">
    <location>
        <begin position="59"/>
        <end position="148"/>
    </location>
</feature>
<keyword evidence="1" id="KW-0732">Signal</keyword>
<gene>
    <name evidence="3" type="ORF">K5P26_02190</name>
</gene>
<reference evidence="3" key="1">
    <citation type="submission" date="2021-08" db="EMBL/GenBank/DDBJ databases">
        <title>Sphingopyxis panaciterrulae sp. nov., isolated from the surface water of the Yellow Sea.</title>
        <authorList>
            <person name="Gao Z."/>
            <person name="Zhang D."/>
            <person name="Zhang A."/>
        </authorList>
    </citation>
    <scope>NUCLEOTIDE SEQUENCE</scope>
    <source>
        <strain evidence="3">XHP0097</strain>
    </source>
</reference>
<evidence type="ECO:0000313" key="3">
    <source>
        <dbReference type="EMBL" id="MBY4635948.1"/>
    </source>
</evidence>
<dbReference type="EMBL" id="JAILXK010000001">
    <property type="protein sequence ID" value="MBY4635948.1"/>
    <property type="molecule type" value="Genomic_DNA"/>
</dbReference>
<proteinExistence type="predicted"/>
<dbReference type="RefSeq" id="WP_201926839.1">
    <property type="nucleotide sequence ID" value="NZ_JAERPO010000001.1"/>
</dbReference>
<evidence type="ECO:0000256" key="1">
    <source>
        <dbReference type="SAM" id="SignalP"/>
    </source>
</evidence>
<sequence>MTNLKVPAALLAASLVIAACSEKASPLAEEVEAVSVPGAPPEGAEELVARGAQASDERQSDELVEFAYAYPVEAARIAKLAAWLDNDRETKREALIAAARRDRTAAEKGGFPYRQHSHLQKWERVTDTPRFLSLSSEIATYTGGAHGMLSFDSLIWDRTRARLLRPMDLFTSSDAFDRAAKDDLCARLNKAKERKGIEWDRSADGPFGECPVPSAQTVWIGSSDGKHLDRLTIAIAPYEVGPWAEGSYRVNLPMSRAIVDAVKPEFAREFLPLN</sequence>
<keyword evidence="4" id="KW-1185">Reference proteome</keyword>
<dbReference type="Proteomes" id="UP001166571">
    <property type="component" value="Unassembled WGS sequence"/>
</dbReference>
<feature type="chain" id="PRO_5046113050" evidence="1">
    <location>
        <begin position="19"/>
        <end position="274"/>
    </location>
</feature>
<evidence type="ECO:0000313" key="4">
    <source>
        <dbReference type="Proteomes" id="UP001166571"/>
    </source>
</evidence>